<dbReference type="Gene3D" id="3.20.20.140">
    <property type="entry name" value="Metal-dependent hydrolases"/>
    <property type="match status" value="1"/>
</dbReference>
<dbReference type="Pfam" id="PF09778">
    <property type="entry name" value="Guanylate_cyc_2"/>
    <property type="match status" value="1"/>
</dbReference>
<dbReference type="PANTHER" id="PTHR31400">
    <property type="entry name" value="GUANYLYL CYCLASE DOMAIN CONTAINING PROTEIN 1 GUCD1"/>
    <property type="match status" value="1"/>
</dbReference>
<name>A0A830CHG2_9LAMI</name>
<sequence>MERCEFAASFLSSPLLSSPLHLRFNHRHFQTTDDHHLAIATQNQVVPPNFSHSSKKSTQHVRRRCPAIEKPEPLPREENRRNHERRPPAKLDEYIPSPHSVVDSPARLTLEEQELAAFAAARAVGALPPPTLTSGAHTTDQHPPHTHSSALGPTAPAVLPPVKLFVEAVSAGDSTKTPVFGSVNRSLDIPEATFSVKECLIASTDFKHALVGKFSFGKLKNQVRIGDYPMHIFKWTPNFYFKSEPPFVPVWIRIVDLPLMAEYRISIYGIKMSEWDQLSSWIVNNDLYNENVVWLIQKLWHNWAIHLCIVAIFWLDSSGNMYNSRLSFQSKLFTVTPEWLKKAFAAVTKSKRNGPVFHFFMDLGDAEISDLILSGKYVAIALVDQYKLSNSGLEDVCVSDFYGGNPGYTGHYVVICGYDAITNEFEIHDPASLIKHERVSSWCLEQAHKSFGTDEDLLLISLEKGALGLCHS</sequence>
<dbReference type="GO" id="GO:0032264">
    <property type="term" value="P:IMP salvage"/>
    <property type="evidence" value="ECO:0007669"/>
    <property type="project" value="InterPro"/>
</dbReference>
<feature type="compositionally biased region" description="Basic and acidic residues" evidence="2">
    <location>
        <begin position="66"/>
        <end position="93"/>
    </location>
</feature>
<gene>
    <name evidence="3" type="ORF">PHJA_001525400</name>
</gene>
<comment type="similarity">
    <text evidence="1">Belongs to the metallo-dependent hydrolases superfamily. Adenosine and AMP deaminases family.</text>
</comment>
<feature type="compositionally biased region" description="Basic residues" evidence="2">
    <location>
        <begin position="53"/>
        <end position="65"/>
    </location>
</feature>
<evidence type="ECO:0000256" key="1">
    <source>
        <dbReference type="ARBA" id="ARBA00006676"/>
    </source>
</evidence>
<dbReference type="InterPro" id="IPR006329">
    <property type="entry name" value="AMPD"/>
</dbReference>
<dbReference type="EMBL" id="BMAC01000326">
    <property type="protein sequence ID" value="GFP93811.1"/>
    <property type="molecule type" value="Genomic_DNA"/>
</dbReference>
<feature type="region of interest" description="Disordered" evidence="2">
    <location>
        <begin position="128"/>
        <end position="153"/>
    </location>
</feature>
<reference evidence="3" key="1">
    <citation type="submission" date="2020-07" db="EMBL/GenBank/DDBJ databases">
        <title>Ethylene signaling mediates host invasion by parasitic plants.</title>
        <authorList>
            <person name="Yoshida S."/>
        </authorList>
    </citation>
    <scope>NUCLEOTIDE SEQUENCE</scope>
    <source>
        <strain evidence="3">Okayama</strain>
    </source>
</reference>
<dbReference type="PANTHER" id="PTHR31400:SF1">
    <property type="entry name" value="PROTEIN GUCD1"/>
    <property type="match status" value="1"/>
</dbReference>
<evidence type="ECO:0000313" key="3">
    <source>
        <dbReference type="EMBL" id="GFP93811.1"/>
    </source>
</evidence>
<protein>
    <submittedName>
        <fullName evidence="3">Amp deaminase</fullName>
    </submittedName>
</protein>
<dbReference type="AlphaFoldDB" id="A0A830CHG2"/>
<organism evidence="3 4">
    <name type="scientific">Phtheirospermum japonicum</name>
    <dbReference type="NCBI Taxonomy" id="374723"/>
    <lineage>
        <taxon>Eukaryota</taxon>
        <taxon>Viridiplantae</taxon>
        <taxon>Streptophyta</taxon>
        <taxon>Embryophyta</taxon>
        <taxon>Tracheophyta</taxon>
        <taxon>Spermatophyta</taxon>
        <taxon>Magnoliopsida</taxon>
        <taxon>eudicotyledons</taxon>
        <taxon>Gunneridae</taxon>
        <taxon>Pentapetalae</taxon>
        <taxon>asterids</taxon>
        <taxon>lamiids</taxon>
        <taxon>Lamiales</taxon>
        <taxon>Orobanchaceae</taxon>
        <taxon>Orobanchaceae incertae sedis</taxon>
        <taxon>Phtheirospermum</taxon>
    </lineage>
</organism>
<proteinExistence type="inferred from homology"/>
<accession>A0A830CHG2</accession>
<keyword evidence="4" id="KW-1185">Reference proteome</keyword>
<dbReference type="InterPro" id="IPR018616">
    <property type="entry name" value="GUCD1"/>
</dbReference>
<dbReference type="OrthoDB" id="206796at2759"/>
<dbReference type="Proteomes" id="UP000653305">
    <property type="component" value="Unassembled WGS sequence"/>
</dbReference>
<feature type="region of interest" description="Disordered" evidence="2">
    <location>
        <begin position="46"/>
        <end position="98"/>
    </location>
</feature>
<evidence type="ECO:0000256" key="2">
    <source>
        <dbReference type="SAM" id="MobiDB-lite"/>
    </source>
</evidence>
<dbReference type="GO" id="GO:0003876">
    <property type="term" value="F:AMP deaminase activity"/>
    <property type="evidence" value="ECO:0007669"/>
    <property type="project" value="InterPro"/>
</dbReference>
<evidence type="ECO:0000313" key="4">
    <source>
        <dbReference type="Proteomes" id="UP000653305"/>
    </source>
</evidence>
<comment type="caution">
    <text evidence="3">The sequence shown here is derived from an EMBL/GenBank/DDBJ whole genome shotgun (WGS) entry which is preliminary data.</text>
</comment>
<dbReference type="Pfam" id="PF19326">
    <property type="entry name" value="AMP_deaminase"/>
    <property type="match status" value="1"/>
</dbReference>